<name>A0A392QW23_9FABA</name>
<dbReference type="AlphaFoldDB" id="A0A392QW23"/>
<evidence type="ECO:0000313" key="2">
    <source>
        <dbReference type="Proteomes" id="UP000265520"/>
    </source>
</evidence>
<protein>
    <submittedName>
        <fullName evidence="1">Uncharacterized protein</fullName>
    </submittedName>
</protein>
<evidence type="ECO:0000313" key="1">
    <source>
        <dbReference type="EMBL" id="MCI28227.1"/>
    </source>
</evidence>
<proteinExistence type="predicted"/>
<organism evidence="1 2">
    <name type="scientific">Trifolium medium</name>
    <dbReference type="NCBI Taxonomy" id="97028"/>
    <lineage>
        <taxon>Eukaryota</taxon>
        <taxon>Viridiplantae</taxon>
        <taxon>Streptophyta</taxon>
        <taxon>Embryophyta</taxon>
        <taxon>Tracheophyta</taxon>
        <taxon>Spermatophyta</taxon>
        <taxon>Magnoliopsida</taxon>
        <taxon>eudicotyledons</taxon>
        <taxon>Gunneridae</taxon>
        <taxon>Pentapetalae</taxon>
        <taxon>rosids</taxon>
        <taxon>fabids</taxon>
        <taxon>Fabales</taxon>
        <taxon>Fabaceae</taxon>
        <taxon>Papilionoideae</taxon>
        <taxon>50 kb inversion clade</taxon>
        <taxon>NPAAA clade</taxon>
        <taxon>Hologalegina</taxon>
        <taxon>IRL clade</taxon>
        <taxon>Trifolieae</taxon>
        <taxon>Trifolium</taxon>
    </lineage>
</organism>
<comment type="caution">
    <text evidence="1">The sequence shown here is derived from an EMBL/GenBank/DDBJ whole genome shotgun (WGS) entry which is preliminary data.</text>
</comment>
<accession>A0A392QW23</accession>
<feature type="non-terminal residue" evidence="1">
    <location>
        <position position="1"/>
    </location>
</feature>
<keyword evidence="2" id="KW-1185">Reference proteome</keyword>
<dbReference type="EMBL" id="LXQA010164325">
    <property type="protein sequence ID" value="MCI28227.1"/>
    <property type="molecule type" value="Genomic_DNA"/>
</dbReference>
<sequence>QDLDDKVAGSNCVRTIVGAIAGGCW</sequence>
<reference evidence="1 2" key="1">
    <citation type="journal article" date="2018" name="Front. Plant Sci.">
        <title>Red Clover (Trifolium pratense) and Zigzag Clover (T. medium) - A Picture of Genomic Similarities and Differences.</title>
        <authorList>
            <person name="Dluhosova J."/>
            <person name="Istvanek J."/>
            <person name="Nedelnik J."/>
            <person name="Repkova J."/>
        </authorList>
    </citation>
    <scope>NUCLEOTIDE SEQUENCE [LARGE SCALE GENOMIC DNA]</scope>
    <source>
        <strain evidence="2">cv. 10/8</strain>
        <tissue evidence="1">Leaf</tissue>
    </source>
</reference>
<dbReference type="Proteomes" id="UP000265520">
    <property type="component" value="Unassembled WGS sequence"/>
</dbReference>